<keyword evidence="9" id="KW-1185">Reference proteome</keyword>
<dbReference type="RefSeq" id="WP_007239214.1">
    <property type="nucleotide sequence ID" value="NZ_BAFB01000131.1"/>
</dbReference>
<evidence type="ECO:0000256" key="6">
    <source>
        <dbReference type="SAM" id="Phobius"/>
    </source>
</evidence>
<comment type="caution">
    <text evidence="8">The sequence shown here is derived from an EMBL/GenBank/DDBJ whole genome shotgun (WGS) entry which is preliminary data.</text>
</comment>
<keyword evidence="3 6" id="KW-0812">Transmembrane</keyword>
<feature type="transmembrane region" description="Helical" evidence="6">
    <location>
        <begin position="6"/>
        <end position="21"/>
    </location>
</feature>
<dbReference type="Pfam" id="PF13396">
    <property type="entry name" value="PLDc_N"/>
    <property type="match status" value="1"/>
</dbReference>
<dbReference type="InterPro" id="IPR027379">
    <property type="entry name" value="CLS_N"/>
</dbReference>
<reference evidence="8" key="1">
    <citation type="submission" date="2012-02" db="EMBL/GenBank/DDBJ databases">
        <title>Whole genome shotgun sequence of Gordonia otitidis NBRC 100426.</title>
        <authorList>
            <person name="Yoshida I."/>
            <person name="Hosoyama A."/>
            <person name="Tsuchikane K."/>
            <person name="Katsumata H."/>
            <person name="Yamazaki S."/>
            <person name="Fujita N."/>
        </authorList>
    </citation>
    <scope>NUCLEOTIDE SEQUENCE [LARGE SCALE GENOMIC DNA]</scope>
    <source>
        <strain evidence="8">NBRC 100426</strain>
    </source>
</reference>
<evidence type="ECO:0000313" key="9">
    <source>
        <dbReference type="Proteomes" id="UP000005038"/>
    </source>
</evidence>
<evidence type="ECO:0000256" key="3">
    <source>
        <dbReference type="ARBA" id="ARBA00022692"/>
    </source>
</evidence>
<keyword evidence="4 6" id="KW-1133">Transmembrane helix</keyword>
<keyword evidence="5 6" id="KW-0472">Membrane</keyword>
<evidence type="ECO:0000256" key="4">
    <source>
        <dbReference type="ARBA" id="ARBA00022989"/>
    </source>
</evidence>
<evidence type="ECO:0000256" key="1">
    <source>
        <dbReference type="ARBA" id="ARBA00004651"/>
    </source>
</evidence>
<comment type="subcellular location">
    <subcellularLocation>
        <location evidence="1">Cell membrane</location>
        <topology evidence="1">Multi-pass membrane protein</topology>
    </subcellularLocation>
</comment>
<dbReference type="EMBL" id="BAFB01000131">
    <property type="protein sequence ID" value="GAB34988.1"/>
    <property type="molecule type" value="Genomic_DNA"/>
</dbReference>
<proteinExistence type="predicted"/>
<name>H5TND0_GORO1</name>
<dbReference type="Proteomes" id="UP000005038">
    <property type="component" value="Unassembled WGS sequence"/>
</dbReference>
<feature type="domain" description="Cardiolipin synthase N-terminal" evidence="7">
    <location>
        <begin position="10"/>
        <end position="55"/>
    </location>
</feature>
<evidence type="ECO:0000256" key="5">
    <source>
        <dbReference type="ARBA" id="ARBA00023136"/>
    </source>
</evidence>
<protein>
    <recommendedName>
        <fullName evidence="7">Cardiolipin synthase N-terminal domain-containing protein</fullName>
    </recommendedName>
</protein>
<gene>
    <name evidence="8" type="ORF">GOOTI_131_00200</name>
</gene>
<evidence type="ECO:0000259" key="7">
    <source>
        <dbReference type="Pfam" id="PF13396"/>
    </source>
</evidence>
<dbReference type="GO" id="GO:0005886">
    <property type="term" value="C:plasma membrane"/>
    <property type="evidence" value="ECO:0007669"/>
    <property type="project" value="UniProtKB-SubCell"/>
</dbReference>
<evidence type="ECO:0000313" key="8">
    <source>
        <dbReference type="EMBL" id="GAB34988.1"/>
    </source>
</evidence>
<keyword evidence="2" id="KW-1003">Cell membrane</keyword>
<dbReference type="OrthoDB" id="3298527at2"/>
<sequence length="123" mass="13647">MPYLGLIYVAILVIALIDIINTDDALVRGMPKLVWILLVVLLPLIGALLWLALGRPTADDRPRGAAPGSVAAEFPEYDRPGRYIPEDTEADREFLAAVRARAEEQRRIAREQARRRQDGDAAS</sequence>
<accession>H5TND0</accession>
<feature type="transmembrane region" description="Helical" evidence="6">
    <location>
        <begin position="33"/>
        <end position="53"/>
    </location>
</feature>
<dbReference type="AlphaFoldDB" id="H5TND0"/>
<organism evidence="8 9">
    <name type="scientific">Gordonia otitidis (strain DSM 44809 / CCUG 52243 / JCM 12355 / NBRC 100426 / IFM 10032)</name>
    <dbReference type="NCBI Taxonomy" id="1108044"/>
    <lineage>
        <taxon>Bacteria</taxon>
        <taxon>Bacillati</taxon>
        <taxon>Actinomycetota</taxon>
        <taxon>Actinomycetes</taxon>
        <taxon>Mycobacteriales</taxon>
        <taxon>Gordoniaceae</taxon>
        <taxon>Gordonia</taxon>
    </lineage>
</organism>
<dbReference type="STRING" id="1108044.GOOTI_131_00200"/>
<evidence type="ECO:0000256" key="2">
    <source>
        <dbReference type="ARBA" id="ARBA00022475"/>
    </source>
</evidence>